<feature type="compositionally biased region" description="Polar residues" evidence="1">
    <location>
        <begin position="22"/>
        <end position="34"/>
    </location>
</feature>
<evidence type="ECO:0000313" key="3">
    <source>
        <dbReference type="Proteomes" id="UP000693946"/>
    </source>
</evidence>
<evidence type="ECO:0000313" key="2">
    <source>
        <dbReference type="EMBL" id="KAG7495914.1"/>
    </source>
</evidence>
<proteinExistence type="predicted"/>
<gene>
    <name evidence="2" type="ORF">JOB18_008062</name>
</gene>
<evidence type="ECO:0000256" key="1">
    <source>
        <dbReference type="SAM" id="MobiDB-lite"/>
    </source>
</evidence>
<accession>A0AAV6QRC5</accession>
<name>A0AAV6QRC5_SOLSE</name>
<sequence length="94" mass="10060">MWPMSPRTFPVMLRRCQVDGQVNNATGPTVQTLSDGDRSLSPLPWHRGGGATAAHRCTLLAASSIRLSSKDILGYFTETEQTSAGTSADLPQAD</sequence>
<dbReference type="Proteomes" id="UP000693946">
    <property type="component" value="Linkage Group LG3"/>
</dbReference>
<reference evidence="2 3" key="1">
    <citation type="journal article" date="2021" name="Sci. Rep.">
        <title>Chromosome anchoring in Senegalese sole (Solea senegalensis) reveals sex-associated markers and genome rearrangements in flatfish.</title>
        <authorList>
            <person name="Guerrero-Cozar I."/>
            <person name="Gomez-Garrido J."/>
            <person name="Berbel C."/>
            <person name="Martinez-Blanch J.F."/>
            <person name="Alioto T."/>
            <person name="Claros M.G."/>
            <person name="Gagnaire P.A."/>
            <person name="Manchado M."/>
        </authorList>
    </citation>
    <scope>NUCLEOTIDE SEQUENCE [LARGE SCALE GENOMIC DNA]</scope>
    <source>
        <strain evidence="2">Sse05_10M</strain>
    </source>
</reference>
<organism evidence="2 3">
    <name type="scientific">Solea senegalensis</name>
    <name type="common">Senegalese sole</name>
    <dbReference type="NCBI Taxonomy" id="28829"/>
    <lineage>
        <taxon>Eukaryota</taxon>
        <taxon>Metazoa</taxon>
        <taxon>Chordata</taxon>
        <taxon>Craniata</taxon>
        <taxon>Vertebrata</taxon>
        <taxon>Euteleostomi</taxon>
        <taxon>Actinopterygii</taxon>
        <taxon>Neopterygii</taxon>
        <taxon>Teleostei</taxon>
        <taxon>Neoteleostei</taxon>
        <taxon>Acanthomorphata</taxon>
        <taxon>Carangaria</taxon>
        <taxon>Pleuronectiformes</taxon>
        <taxon>Pleuronectoidei</taxon>
        <taxon>Soleidae</taxon>
        <taxon>Solea</taxon>
    </lineage>
</organism>
<comment type="caution">
    <text evidence="2">The sequence shown here is derived from an EMBL/GenBank/DDBJ whole genome shotgun (WGS) entry which is preliminary data.</text>
</comment>
<keyword evidence="3" id="KW-1185">Reference proteome</keyword>
<dbReference type="AlphaFoldDB" id="A0AAV6QRC5"/>
<dbReference type="EMBL" id="JAGKHQ010000015">
    <property type="protein sequence ID" value="KAG7495914.1"/>
    <property type="molecule type" value="Genomic_DNA"/>
</dbReference>
<protein>
    <submittedName>
        <fullName evidence="2">Uncharacterized protein</fullName>
    </submittedName>
</protein>
<feature type="region of interest" description="Disordered" evidence="1">
    <location>
        <begin position="22"/>
        <end position="47"/>
    </location>
</feature>